<evidence type="ECO:0000313" key="2">
    <source>
        <dbReference type="Proteomes" id="UP001163603"/>
    </source>
</evidence>
<sequence length="61" mass="7244">MEGLGSKRQGLWVTYQSFVSFMISINTYCAEFLSLCPCIFWLWIDNVCVFCVKTIAFWLWF</sequence>
<proteinExistence type="predicted"/>
<organism evidence="1 2">
    <name type="scientific">Pistacia integerrima</name>
    <dbReference type="NCBI Taxonomy" id="434235"/>
    <lineage>
        <taxon>Eukaryota</taxon>
        <taxon>Viridiplantae</taxon>
        <taxon>Streptophyta</taxon>
        <taxon>Embryophyta</taxon>
        <taxon>Tracheophyta</taxon>
        <taxon>Spermatophyta</taxon>
        <taxon>Magnoliopsida</taxon>
        <taxon>eudicotyledons</taxon>
        <taxon>Gunneridae</taxon>
        <taxon>Pentapetalae</taxon>
        <taxon>rosids</taxon>
        <taxon>malvids</taxon>
        <taxon>Sapindales</taxon>
        <taxon>Anacardiaceae</taxon>
        <taxon>Pistacia</taxon>
    </lineage>
</organism>
<reference evidence="2" key="1">
    <citation type="journal article" date="2023" name="G3 (Bethesda)">
        <title>Genome assembly and association tests identify interacting loci associated with vigor, precocity, and sex in interspecific pistachio rootstocks.</title>
        <authorList>
            <person name="Palmer W."/>
            <person name="Jacygrad E."/>
            <person name="Sagayaradj S."/>
            <person name="Cavanaugh K."/>
            <person name="Han R."/>
            <person name="Bertier L."/>
            <person name="Beede B."/>
            <person name="Kafkas S."/>
            <person name="Golino D."/>
            <person name="Preece J."/>
            <person name="Michelmore R."/>
        </authorList>
    </citation>
    <scope>NUCLEOTIDE SEQUENCE [LARGE SCALE GENOMIC DNA]</scope>
</reference>
<dbReference type="EMBL" id="CM047739">
    <property type="protein sequence ID" value="KAJ0043324.1"/>
    <property type="molecule type" value="Genomic_DNA"/>
</dbReference>
<comment type="caution">
    <text evidence="1">The sequence shown here is derived from an EMBL/GenBank/DDBJ whole genome shotgun (WGS) entry which is preliminary data.</text>
</comment>
<evidence type="ECO:0000313" key="1">
    <source>
        <dbReference type="EMBL" id="KAJ0043324.1"/>
    </source>
</evidence>
<keyword evidence="2" id="KW-1185">Reference proteome</keyword>
<dbReference type="Proteomes" id="UP001163603">
    <property type="component" value="Chromosome 4"/>
</dbReference>
<protein>
    <submittedName>
        <fullName evidence="1">Uncharacterized protein</fullName>
    </submittedName>
</protein>
<accession>A0ACC0Z002</accession>
<gene>
    <name evidence="1" type="ORF">Pint_18388</name>
</gene>
<name>A0ACC0Z002_9ROSI</name>